<organism evidence="2 3">
    <name type="scientific">Bifidobacterium moukalabense DSM 27321</name>
    <dbReference type="NCBI Taxonomy" id="1435051"/>
    <lineage>
        <taxon>Bacteria</taxon>
        <taxon>Bacillati</taxon>
        <taxon>Actinomycetota</taxon>
        <taxon>Actinomycetes</taxon>
        <taxon>Bifidobacteriales</taxon>
        <taxon>Bifidobacteriaceae</taxon>
        <taxon>Bifidobacterium</taxon>
    </lineage>
</organism>
<proteinExistence type="predicted"/>
<dbReference type="STRING" id="1435051.BMOU_0217"/>
<dbReference type="RefSeq" id="WP_034873923.1">
    <property type="nucleotide sequence ID" value="NZ_AZMV01000001.1"/>
</dbReference>
<keyword evidence="1" id="KW-0472">Membrane</keyword>
<gene>
    <name evidence="2" type="ORF">BMOU_0217</name>
</gene>
<evidence type="ECO:0000313" key="2">
    <source>
        <dbReference type="EMBL" id="ETY72203.1"/>
    </source>
</evidence>
<comment type="caution">
    <text evidence="2">The sequence shown here is derived from an EMBL/GenBank/DDBJ whole genome shotgun (WGS) entry which is preliminary data.</text>
</comment>
<sequence length="83" mass="8794">MTDNNTDVDVQPPAWLIPDRLYDILKWAALIALPALALFVQVVGPAWGLPYVDQIVTTVNAVGVLVGALIGASTIKARLTPTA</sequence>
<dbReference type="EMBL" id="AZMV01000001">
    <property type="protein sequence ID" value="ETY72203.1"/>
    <property type="molecule type" value="Genomic_DNA"/>
</dbReference>
<feature type="transmembrane region" description="Helical" evidence="1">
    <location>
        <begin position="55"/>
        <end position="75"/>
    </location>
</feature>
<reference evidence="2 3" key="1">
    <citation type="journal article" date="2014" name="Genome Announc.">
        <title>The Genome Sequence of Bifidobacterium moukalabense DSM 27321 Highlights the Close Phylogenetic Relatedness with the Bifidobacterium dentium Taxon.</title>
        <authorList>
            <person name="Lugli G.A."/>
            <person name="Duranti S."/>
            <person name="Milani C."/>
            <person name="Turroni F."/>
            <person name="Viappiani A."/>
            <person name="Mangifesta M."/>
            <person name="van Sinderen D."/>
            <person name="Ventura M."/>
        </authorList>
    </citation>
    <scope>NUCLEOTIDE SEQUENCE [LARGE SCALE GENOMIC DNA]</scope>
    <source>
        <strain evidence="2 3">DSM 27321</strain>
    </source>
</reference>
<dbReference type="AlphaFoldDB" id="W4NAS0"/>
<dbReference type="GeneID" id="97502569"/>
<feature type="transmembrane region" description="Helical" evidence="1">
    <location>
        <begin position="27"/>
        <end position="49"/>
    </location>
</feature>
<evidence type="ECO:0000313" key="3">
    <source>
        <dbReference type="Proteomes" id="UP000019155"/>
    </source>
</evidence>
<dbReference type="PATRIC" id="fig|1435051.3.peg.212"/>
<dbReference type="Proteomes" id="UP000019155">
    <property type="component" value="Unassembled WGS sequence"/>
</dbReference>
<evidence type="ECO:0000256" key="1">
    <source>
        <dbReference type="SAM" id="Phobius"/>
    </source>
</evidence>
<keyword evidence="1" id="KW-0812">Transmembrane</keyword>
<name>W4NAS0_9BIFI</name>
<keyword evidence="1" id="KW-1133">Transmembrane helix</keyword>
<dbReference type="Pfam" id="PF16938">
    <property type="entry name" value="Phage_holin_Dp1"/>
    <property type="match status" value="1"/>
</dbReference>
<dbReference type="InterPro" id="IPR031612">
    <property type="entry name" value="Phage_holin_Dp1"/>
</dbReference>
<dbReference type="eggNOG" id="ENOG5033DW0">
    <property type="taxonomic scope" value="Bacteria"/>
</dbReference>
<protein>
    <submittedName>
        <fullName evidence="2">Holin</fullName>
    </submittedName>
</protein>
<dbReference type="OrthoDB" id="3237235at2"/>
<accession>W4NAS0</accession>
<keyword evidence="3" id="KW-1185">Reference proteome</keyword>